<organism evidence="1 2">
    <name type="scientific">Saccharomyces cerevisiae (strain Lalvin EC1118 / Prise de mousse)</name>
    <name type="common">Baker's yeast</name>
    <dbReference type="NCBI Taxonomy" id="643680"/>
    <lineage>
        <taxon>Eukaryota</taxon>
        <taxon>Fungi</taxon>
        <taxon>Dikarya</taxon>
        <taxon>Ascomycota</taxon>
        <taxon>Saccharomycotina</taxon>
        <taxon>Saccharomycetes</taxon>
        <taxon>Saccharomycetales</taxon>
        <taxon>Saccharomycetaceae</taxon>
        <taxon>Saccharomyces</taxon>
    </lineage>
</organism>
<dbReference type="HOGENOM" id="CLU_1929225_0_0_1"/>
<protein>
    <submittedName>
        <fullName evidence="1">EC1118_1J11_1871p</fullName>
    </submittedName>
</protein>
<proteinExistence type="predicted"/>
<dbReference type="AlphaFoldDB" id="C8ZBE9"/>
<evidence type="ECO:0000313" key="2">
    <source>
        <dbReference type="Proteomes" id="UP000000286"/>
    </source>
</evidence>
<name>C8ZBE9_YEAS8</name>
<accession>C8ZBE9</accession>
<sequence>MTLVVYLTRFSSTRSLKFFVVGITSFKNCRWPSEECTIAAEMSSYDSVSSSGSGGTCCCCCCCCLCRDSCVSTWTKNSVANAVATNASSEVSIYSGSFLAILCTFSTGNLGEHRGADAVSLPLVSLFIVLA</sequence>
<gene>
    <name evidence="1" type="ORF">EC1118_1J11_1871g</name>
</gene>
<reference evidence="1 2" key="1">
    <citation type="journal article" date="2009" name="Proc. Natl. Acad. Sci. U.S.A.">
        <title>Eukaryote-to-eukaryote gene transfer events revealed by the genome sequence of the wine yeast Saccharomyces cerevisiae EC1118.</title>
        <authorList>
            <person name="Novo M."/>
            <person name="Bigey F."/>
            <person name="Beyne E."/>
            <person name="Galeote V."/>
            <person name="Gavory F."/>
            <person name="Mallet S."/>
            <person name="Cambot B."/>
            <person name="Legras J.L."/>
            <person name="Wincker P."/>
            <person name="Casaregola S."/>
            <person name="Dequin S."/>
        </authorList>
    </citation>
    <scope>NUCLEOTIDE SEQUENCE [LARGE SCALE GENOMIC DNA]</scope>
    <source>
        <strain evidence="2">Lalvin EC1118 / Prise de mousse</strain>
    </source>
</reference>
<dbReference type="Proteomes" id="UP000000286">
    <property type="component" value="Chromosome X"/>
</dbReference>
<evidence type="ECO:0000313" key="1">
    <source>
        <dbReference type="EMBL" id="CAY80715.2"/>
    </source>
</evidence>
<dbReference type="EMBL" id="FN393075">
    <property type="protein sequence ID" value="CAY80715.2"/>
    <property type="molecule type" value="Genomic_DNA"/>
</dbReference>